<dbReference type="EMBL" id="BK059096">
    <property type="protein sequence ID" value="DAE29642.1"/>
    <property type="molecule type" value="Genomic_DNA"/>
</dbReference>
<sequence>MSCSVQNSDLYYRYPLVSLGSPVVSFIIHSYTLGC</sequence>
<proteinExistence type="predicted"/>
<name>A0A8S5RET6_9VIRU</name>
<reference evidence="1" key="1">
    <citation type="journal article" date="2021" name="Proc. Natl. Acad. Sci. U.S.A.">
        <title>A Catalog of Tens of Thousands of Viruses from Human Metagenomes Reveals Hidden Associations with Chronic Diseases.</title>
        <authorList>
            <person name="Tisza M.J."/>
            <person name="Buck C.B."/>
        </authorList>
    </citation>
    <scope>NUCLEOTIDE SEQUENCE</scope>
    <source>
        <strain evidence="1">Ctqq75</strain>
    </source>
</reference>
<evidence type="ECO:0000313" key="1">
    <source>
        <dbReference type="EMBL" id="DAE29642.1"/>
    </source>
</evidence>
<protein>
    <submittedName>
        <fullName evidence="1">Uncharacterized protein</fullName>
    </submittedName>
</protein>
<accession>A0A8S5RET6</accession>
<organism evidence="1">
    <name type="scientific">virus sp. ctqq75</name>
    <dbReference type="NCBI Taxonomy" id="2827999"/>
    <lineage>
        <taxon>Viruses</taxon>
    </lineage>
</organism>